<feature type="compositionally biased region" description="Polar residues" evidence="2">
    <location>
        <begin position="1"/>
        <end position="14"/>
    </location>
</feature>
<dbReference type="InterPro" id="IPR013094">
    <property type="entry name" value="AB_hydrolase_3"/>
</dbReference>
<dbReference type="PANTHER" id="PTHR48081:SF8">
    <property type="entry name" value="ALPHA_BETA HYDROLASE FOLD-3 DOMAIN-CONTAINING PROTEIN-RELATED"/>
    <property type="match status" value="1"/>
</dbReference>
<reference evidence="4 5" key="1">
    <citation type="submission" date="2016-04" db="EMBL/GenBank/DDBJ databases">
        <title>A degradative enzymes factory behind the ericoid mycorrhizal symbiosis.</title>
        <authorList>
            <consortium name="DOE Joint Genome Institute"/>
            <person name="Martino E."/>
            <person name="Morin E."/>
            <person name="Grelet G."/>
            <person name="Kuo A."/>
            <person name="Kohler A."/>
            <person name="Daghino S."/>
            <person name="Barry K."/>
            <person name="Choi C."/>
            <person name="Cichocki N."/>
            <person name="Clum A."/>
            <person name="Copeland A."/>
            <person name="Hainaut M."/>
            <person name="Haridas S."/>
            <person name="Labutti K."/>
            <person name="Lindquist E."/>
            <person name="Lipzen A."/>
            <person name="Khouja H.-R."/>
            <person name="Murat C."/>
            <person name="Ohm R."/>
            <person name="Olson A."/>
            <person name="Spatafora J."/>
            <person name="Veneault-Fourrey C."/>
            <person name="Henrissat B."/>
            <person name="Grigoriev I."/>
            <person name="Martin F."/>
            <person name="Perotto S."/>
        </authorList>
    </citation>
    <scope>NUCLEOTIDE SEQUENCE [LARGE SCALE GENOMIC DNA]</scope>
    <source>
        <strain evidence="4 5">F</strain>
    </source>
</reference>
<protein>
    <submittedName>
        <fullName evidence="4">Alpha/beta-hydrolase</fullName>
    </submittedName>
</protein>
<evidence type="ECO:0000313" key="5">
    <source>
        <dbReference type="Proteomes" id="UP000235786"/>
    </source>
</evidence>
<dbReference type="Proteomes" id="UP000235786">
    <property type="component" value="Unassembled WGS sequence"/>
</dbReference>
<dbReference type="OrthoDB" id="408631at2759"/>
<feature type="domain" description="Alpha/beta hydrolase fold-3" evidence="3">
    <location>
        <begin position="106"/>
        <end position="323"/>
    </location>
</feature>
<proteinExistence type="predicted"/>
<evidence type="ECO:0000256" key="2">
    <source>
        <dbReference type="SAM" id="MobiDB-lite"/>
    </source>
</evidence>
<evidence type="ECO:0000256" key="1">
    <source>
        <dbReference type="ARBA" id="ARBA00022801"/>
    </source>
</evidence>
<dbReference type="InterPro" id="IPR050300">
    <property type="entry name" value="GDXG_lipolytic_enzyme"/>
</dbReference>
<keyword evidence="5" id="KW-1185">Reference proteome</keyword>
<dbReference type="AlphaFoldDB" id="A0A2J6R0U7"/>
<gene>
    <name evidence="4" type="ORF">L207DRAFT_640437</name>
</gene>
<keyword evidence="1 4" id="KW-0378">Hydrolase</keyword>
<dbReference type="PANTHER" id="PTHR48081">
    <property type="entry name" value="AB HYDROLASE SUPERFAMILY PROTEIN C4A8.06C"/>
    <property type="match status" value="1"/>
</dbReference>
<dbReference type="InterPro" id="IPR029058">
    <property type="entry name" value="AB_hydrolase_fold"/>
</dbReference>
<accession>A0A2J6R0U7</accession>
<feature type="region of interest" description="Disordered" evidence="2">
    <location>
        <begin position="1"/>
        <end position="20"/>
    </location>
</feature>
<dbReference type="STRING" id="1149755.A0A2J6R0U7"/>
<evidence type="ECO:0000313" key="4">
    <source>
        <dbReference type="EMBL" id="PMD32142.1"/>
    </source>
</evidence>
<dbReference type="Pfam" id="PF07859">
    <property type="entry name" value="Abhydrolase_3"/>
    <property type="match status" value="1"/>
</dbReference>
<sequence>MTTDGTQNHPTNGYNPLDPEVEKKLDPAFVKYYNEVINLKPATHQIPLKNVRTNPEKYAGPWVTPILETELIRSRKIPSKDGYEIPVRIYHPDPAVFGEGPHGLHLNYHGGGFVFGGLGPDAKFCADISENVGLVVIDVNYRHCPEATFDKCFEDSWAALNWARNNSKEIKINPNSVSISGISAGGHICAVLQHMCRDAGIPLKLAVLAVPVATDFSTYQKPSDSPFPSFTEFRKGAMLNWERMSFFGDCLFQTNEEVVRASIPRYWMQPLDAPNFSGLCETFLITAECDPVRDEGEAYGRKVHEAGAKVAFKRYLGMPHPFMHMTSQLEQARQYDRDVFEALNVVHGRDD</sequence>
<dbReference type="EMBL" id="KZ613960">
    <property type="protein sequence ID" value="PMD32142.1"/>
    <property type="molecule type" value="Genomic_DNA"/>
</dbReference>
<dbReference type="GO" id="GO:0016787">
    <property type="term" value="F:hydrolase activity"/>
    <property type="evidence" value="ECO:0007669"/>
    <property type="project" value="UniProtKB-KW"/>
</dbReference>
<dbReference type="SUPFAM" id="SSF53474">
    <property type="entry name" value="alpha/beta-Hydrolases"/>
    <property type="match status" value="1"/>
</dbReference>
<dbReference type="Gene3D" id="3.40.50.1820">
    <property type="entry name" value="alpha/beta hydrolase"/>
    <property type="match status" value="1"/>
</dbReference>
<name>A0A2J6R0U7_HYAVF</name>
<evidence type="ECO:0000259" key="3">
    <source>
        <dbReference type="Pfam" id="PF07859"/>
    </source>
</evidence>
<organism evidence="4 5">
    <name type="scientific">Hyaloscypha variabilis (strain UAMH 11265 / GT02V1 / F)</name>
    <name type="common">Meliniomyces variabilis</name>
    <dbReference type="NCBI Taxonomy" id="1149755"/>
    <lineage>
        <taxon>Eukaryota</taxon>
        <taxon>Fungi</taxon>
        <taxon>Dikarya</taxon>
        <taxon>Ascomycota</taxon>
        <taxon>Pezizomycotina</taxon>
        <taxon>Leotiomycetes</taxon>
        <taxon>Helotiales</taxon>
        <taxon>Hyaloscyphaceae</taxon>
        <taxon>Hyaloscypha</taxon>
        <taxon>Hyaloscypha variabilis</taxon>
    </lineage>
</organism>